<name>A0AAD3S8F0_NEPGR</name>
<protein>
    <submittedName>
        <fullName evidence="1">Uncharacterized protein</fullName>
    </submittedName>
</protein>
<dbReference type="EMBL" id="BSYO01000006">
    <property type="protein sequence ID" value="GMH06234.1"/>
    <property type="molecule type" value="Genomic_DNA"/>
</dbReference>
<accession>A0AAD3S8F0</accession>
<proteinExistence type="predicted"/>
<evidence type="ECO:0000313" key="2">
    <source>
        <dbReference type="Proteomes" id="UP001279734"/>
    </source>
</evidence>
<gene>
    <name evidence="1" type="ORF">Nepgr_008074</name>
</gene>
<dbReference type="Proteomes" id="UP001279734">
    <property type="component" value="Unassembled WGS sequence"/>
</dbReference>
<reference evidence="1" key="1">
    <citation type="submission" date="2023-05" db="EMBL/GenBank/DDBJ databases">
        <title>Nepenthes gracilis genome sequencing.</title>
        <authorList>
            <person name="Fukushima K."/>
        </authorList>
    </citation>
    <scope>NUCLEOTIDE SEQUENCE</scope>
    <source>
        <strain evidence="1">SING2019-196</strain>
    </source>
</reference>
<comment type="caution">
    <text evidence="1">The sequence shown here is derived from an EMBL/GenBank/DDBJ whole genome shotgun (WGS) entry which is preliminary data.</text>
</comment>
<evidence type="ECO:0000313" key="1">
    <source>
        <dbReference type="EMBL" id="GMH06234.1"/>
    </source>
</evidence>
<dbReference type="AlphaFoldDB" id="A0AAD3S8F0"/>
<sequence>MRVVPKCRSLPSSCPIVLPKEVDISGIPLAVQDSTKVLEEAPASVSPPAAAVSLMLDTTVSGSQIGILPIGEASETVIGSFDPGRFFLVSSPDPSPELGVPASVGEGQSRGFLLGELLRGSTGVGIQIKEGGQFPFFDEVECSGGAIAPNTAVDRIATIGSLSCSAKGVGPFEDGIAPCFHDAPAITKAAANLMEPCSPVRAVAAAEEVSPDEVLLVGEKWAIDSDSDGVSSQSSEGCSQLLNACCVVEEVHNLDRMENVVLSLSDGRCWWYWKLAGLLATVLWPWGFADVDVWMWASVIVFVSPVHGCPARDVVYSLAVCCGSSLLFNCLDVDHLGGTDWAAVFGMLIPCMELDDGCVTGSRSDGCVLPVVTPRILVSLCFGAPTEDCNEESRCCHQLRLVMDAIEFWISALGPSLVVFINLFDHKCFLRAVIILP</sequence>
<keyword evidence="2" id="KW-1185">Reference proteome</keyword>
<organism evidence="1 2">
    <name type="scientific">Nepenthes gracilis</name>
    <name type="common">Slender pitcher plant</name>
    <dbReference type="NCBI Taxonomy" id="150966"/>
    <lineage>
        <taxon>Eukaryota</taxon>
        <taxon>Viridiplantae</taxon>
        <taxon>Streptophyta</taxon>
        <taxon>Embryophyta</taxon>
        <taxon>Tracheophyta</taxon>
        <taxon>Spermatophyta</taxon>
        <taxon>Magnoliopsida</taxon>
        <taxon>eudicotyledons</taxon>
        <taxon>Gunneridae</taxon>
        <taxon>Pentapetalae</taxon>
        <taxon>Caryophyllales</taxon>
        <taxon>Nepenthaceae</taxon>
        <taxon>Nepenthes</taxon>
    </lineage>
</organism>